<name>A0A917CD69_9GAMM</name>
<organism evidence="2 3">
    <name type="scientific">Marinicella pacifica</name>
    <dbReference type="NCBI Taxonomy" id="1171543"/>
    <lineage>
        <taxon>Bacteria</taxon>
        <taxon>Pseudomonadati</taxon>
        <taxon>Pseudomonadota</taxon>
        <taxon>Gammaproteobacteria</taxon>
        <taxon>Lysobacterales</taxon>
        <taxon>Marinicellaceae</taxon>
        <taxon>Marinicella</taxon>
    </lineage>
</organism>
<reference evidence="2" key="2">
    <citation type="submission" date="2020-09" db="EMBL/GenBank/DDBJ databases">
        <authorList>
            <person name="Sun Q."/>
            <person name="Zhou Y."/>
        </authorList>
    </citation>
    <scope>NUCLEOTIDE SEQUENCE</scope>
    <source>
        <strain evidence="2">CGMCC 1.12181</strain>
    </source>
</reference>
<dbReference type="Pfam" id="PF02557">
    <property type="entry name" value="VanY"/>
    <property type="match status" value="1"/>
</dbReference>
<comment type="caution">
    <text evidence="2">The sequence shown here is derived from an EMBL/GenBank/DDBJ whole genome shotgun (WGS) entry which is preliminary data.</text>
</comment>
<dbReference type="EMBL" id="BMEO01000001">
    <property type="protein sequence ID" value="GGF84245.1"/>
    <property type="molecule type" value="Genomic_DNA"/>
</dbReference>
<dbReference type="PANTHER" id="PTHR34385">
    <property type="entry name" value="D-ALANYL-D-ALANINE CARBOXYPEPTIDASE"/>
    <property type="match status" value="1"/>
</dbReference>
<keyword evidence="3" id="KW-1185">Reference proteome</keyword>
<feature type="domain" description="D-alanyl-D-alanine carboxypeptidase-like core" evidence="1">
    <location>
        <begin position="145"/>
        <end position="271"/>
    </location>
</feature>
<dbReference type="InterPro" id="IPR058193">
    <property type="entry name" value="VanY/YodJ_core_dom"/>
</dbReference>
<dbReference type="RefSeq" id="WP_229728199.1">
    <property type="nucleotide sequence ID" value="NZ_BAABJF010000011.1"/>
</dbReference>
<reference evidence="2" key="1">
    <citation type="journal article" date="2014" name="Int. J. Syst. Evol. Microbiol.">
        <title>Complete genome sequence of Corynebacterium casei LMG S-19264T (=DSM 44701T), isolated from a smear-ripened cheese.</title>
        <authorList>
            <consortium name="US DOE Joint Genome Institute (JGI-PGF)"/>
            <person name="Walter F."/>
            <person name="Albersmeier A."/>
            <person name="Kalinowski J."/>
            <person name="Ruckert C."/>
        </authorList>
    </citation>
    <scope>NUCLEOTIDE SEQUENCE</scope>
    <source>
        <strain evidence="2">CGMCC 1.12181</strain>
    </source>
</reference>
<dbReference type="GO" id="GO:0008233">
    <property type="term" value="F:peptidase activity"/>
    <property type="evidence" value="ECO:0007669"/>
    <property type="project" value="InterPro"/>
</dbReference>
<accession>A0A917CD69</accession>
<dbReference type="PANTHER" id="PTHR34385:SF1">
    <property type="entry name" value="PEPTIDOGLYCAN L-ALANYL-D-GLUTAMATE ENDOPEPTIDASE CWLK"/>
    <property type="match status" value="1"/>
</dbReference>
<sequence length="276" mass="31209">MFTITTPRLNLQPTHKNCWSICDQNSHDLLGKIFFHNNWFNIILKPKSLHLGVATESGYGLIKALNSQAVKAKTDLPHARLYLKNMGFVQVEDHFEVTPETLQYPDLYQILNAKLGIDTQHIRAPKYPTATQIVDAGMDFFNRPIKLHPTAYQAWQKLQQAAQADGIQLIPVSAYRSLNYQAELIQKKLDQGQTIADILNVNTPPGHSEHHTGCALDLTTDGDQPVLEAGFADTKAYAWLKENAETYGFYESYPENNPHGIIAEPWHWCYAHKKTG</sequence>
<proteinExistence type="predicted"/>
<dbReference type="Gene3D" id="3.30.1380.10">
    <property type="match status" value="1"/>
</dbReference>
<evidence type="ECO:0000313" key="3">
    <source>
        <dbReference type="Proteomes" id="UP000605253"/>
    </source>
</evidence>
<dbReference type="Proteomes" id="UP000605253">
    <property type="component" value="Unassembled WGS sequence"/>
</dbReference>
<dbReference type="GO" id="GO:0006508">
    <property type="term" value="P:proteolysis"/>
    <property type="evidence" value="ECO:0007669"/>
    <property type="project" value="InterPro"/>
</dbReference>
<evidence type="ECO:0000259" key="1">
    <source>
        <dbReference type="Pfam" id="PF02557"/>
    </source>
</evidence>
<dbReference type="InterPro" id="IPR052179">
    <property type="entry name" value="DD-CPase-like"/>
</dbReference>
<evidence type="ECO:0000313" key="2">
    <source>
        <dbReference type="EMBL" id="GGF84245.1"/>
    </source>
</evidence>
<dbReference type="CDD" id="cd14852">
    <property type="entry name" value="LD-carboxypeptidase"/>
    <property type="match status" value="1"/>
</dbReference>
<gene>
    <name evidence="2" type="ORF">GCM10011365_01460</name>
</gene>
<dbReference type="InterPro" id="IPR003709">
    <property type="entry name" value="VanY-like_core_dom"/>
</dbReference>
<dbReference type="InterPro" id="IPR009045">
    <property type="entry name" value="Zn_M74/Hedgehog-like"/>
</dbReference>
<protein>
    <recommendedName>
        <fullName evidence="1">D-alanyl-D-alanine carboxypeptidase-like core domain-containing protein</fullName>
    </recommendedName>
</protein>
<dbReference type="AlphaFoldDB" id="A0A917CD69"/>
<dbReference type="SUPFAM" id="SSF55166">
    <property type="entry name" value="Hedgehog/DD-peptidase"/>
    <property type="match status" value="1"/>
</dbReference>